<dbReference type="Pfam" id="PF07714">
    <property type="entry name" value="PK_Tyr_Ser-Thr"/>
    <property type="match status" value="1"/>
</dbReference>
<dbReference type="EC" id="2.7.12.2" evidence="6"/>
<evidence type="ECO:0000256" key="1">
    <source>
        <dbReference type="ARBA" id="ARBA00022679"/>
    </source>
</evidence>
<evidence type="ECO:0000256" key="6">
    <source>
        <dbReference type="ARBA" id="ARBA00038999"/>
    </source>
</evidence>
<name>A0A9W4SXE2_9GLOM</name>
<dbReference type="PANTHER" id="PTHR48013:SF9">
    <property type="entry name" value="DUAL SPECIFICITY MITOGEN-ACTIVATED PROTEIN KINASE KINASE 5"/>
    <property type="match status" value="1"/>
</dbReference>
<comment type="catalytic activity">
    <reaction evidence="7">
        <text>L-seryl-[protein] + ATP = O-phospho-L-seryl-[protein] + ADP + H(+)</text>
        <dbReference type="Rhea" id="RHEA:17989"/>
        <dbReference type="Rhea" id="RHEA-COMP:9863"/>
        <dbReference type="Rhea" id="RHEA-COMP:11604"/>
        <dbReference type="ChEBI" id="CHEBI:15378"/>
        <dbReference type="ChEBI" id="CHEBI:29999"/>
        <dbReference type="ChEBI" id="CHEBI:30616"/>
        <dbReference type="ChEBI" id="CHEBI:83421"/>
        <dbReference type="ChEBI" id="CHEBI:456216"/>
        <dbReference type="EC" id="2.7.12.2"/>
    </reaction>
</comment>
<comment type="catalytic activity">
    <reaction evidence="8">
        <text>L-threonyl-[protein] + ATP = O-phospho-L-threonyl-[protein] + ADP + H(+)</text>
        <dbReference type="Rhea" id="RHEA:46608"/>
        <dbReference type="Rhea" id="RHEA-COMP:11060"/>
        <dbReference type="Rhea" id="RHEA-COMP:11605"/>
        <dbReference type="ChEBI" id="CHEBI:15378"/>
        <dbReference type="ChEBI" id="CHEBI:30013"/>
        <dbReference type="ChEBI" id="CHEBI:30616"/>
        <dbReference type="ChEBI" id="CHEBI:61977"/>
        <dbReference type="ChEBI" id="CHEBI:456216"/>
        <dbReference type="EC" id="2.7.12.2"/>
    </reaction>
</comment>
<dbReference type="Proteomes" id="UP001153678">
    <property type="component" value="Unassembled WGS sequence"/>
</dbReference>
<keyword evidence="12" id="KW-1185">Reference proteome</keyword>
<accession>A0A9W4SXE2</accession>
<dbReference type="SUPFAM" id="SSF56112">
    <property type="entry name" value="Protein kinase-like (PK-like)"/>
    <property type="match status" value="1"/>
</dbReference>
<dbReference type="PANTHER" id="PTHR48013">
    <property type="entry name" value="DUAL SPECIFICITY MITOGEN-ACTIVATED PROTEIN KINASE KINASE 5-RELATED"/>
    <property type="match status" value="1"/>
</dbReference>
<dbReference type="EMBL" id="CAMKVN010003527">
    <property type="protein sequence ID" value="CAI2184944.1"/>
    <property type="molecule type" value="Genomic_DNA"/>
</dbReference>
<keyword evidence="3" id="KW-0418">Kinase</keyword>
<dbReference type="GO" id="GO:0005524">
    <property type="term" value="F:ATP binding"/>
    <property type="evidence" value="ECO:0007669"/>
    <property type="project" value="UniProtKB-KW"/>
</dbReference>
<evidence type="ECO:0000256" key="4">
    <source>
        <dbReference type="ARBA" id="ARBA00022840"/>
    </source>
</evidence>
<gene>
    <name evidence="11" type="ORF">FWILDA_LOCUS11829</name>
</gene>
<dbReference type="AlphaFoldDB" id="A0A9W4SXE2"/>
<evidence type="ECO:0000313" key="11">
    <source>
        <dbReference type="EMBL" id="CAI2184944.1"/>
    </source>
</evidence>
<comment type="caution">
    <text evidence="11">The sequence shown here is derived from an EMBL/GenBank/DDBJ whole genome shotgun (WGS) entry which is preliminary data.</text>
</comment>
<evidence type="ECO:0000256" key="3">
    <source>
        <dbReference type="ARBA" id="ARBA00022777"/>
    </source>
</evidence>
<keyword evidence="1" id="KW-0808">Transferase</keyword>
<keyword evidence="2" id="KW-0547">Nucleotide-binding</keyword>
<evidence type="ECO:0000313" key="12">
    <source>
        <dbReference type="Proteomes" id="UP001153678"/>
    </source>
</evidence>
<evidence type="ECO:0000256" key="9">
    <source>
        <dbReference type="ARBA" id="ARBA00051693"/>
    </source>
</evidence>
<feature type="domain" description="Protein kinase" evidence="10">
    <location>
        <begin position="1"/>
        <end position="174"/>
    </location>
</feature>
<dbReference type="Gene3D" id="1.10.510.10">
    <property type="entry name" value="Transferase(Phosphotransferase) domain 1"/>
    <property type="match status" value="1"/>
</dbReference>
<dbReference type="InterPro" id="IPR001245">
    <property type="entry name" value="Ser-Thr/Tyr_kinase_cat_dom"/>
</dbReference>
<sequence>MKADVVCKIFKQDDVNAIQHEIKIQIRGHVCDNIIRFLGITRGCAKITDFGHSKSSETQTIIHDKAFGMLPYMAPEFLNTNNQRPPYSVKTDIYSLGFLFWKISSGHPPFSNNSDDYLLHFQIIKGMREEKVPDTPDDYCELYNSCWDKIPENRPKIEHVYLWLKDIINSHRIINNAQPTIKNQKDNEIESTVCNLLEKNKTT</sequence>
<evidence type="ECO:0000259" key="10">
    <source>
        <dbReference type="PROSITE" id="PS50011"/>
    </source>
</evidence>
<proteinExistence type="inferred from homology"/>
<dbReference type="InterPro" id="IPR000719">
    <property type="entry name" value="Prot_kinase_dom"/>
</dbReference>
<evidence type="ECO:0000256" key="8">
    <source>
        <dbReference type="ARBA" id="ARBA00049299"/>
    </source>
</evidence>
<dbReference type="OrthoDB" id="2353542at2759"/>
<comment type="catalytic activity">
    <reaction evidence="9">
        <text>L-tyrosyl-[protein] + ATP = O-phospho-L-tyrosyl-[protein] + ADP + H(+)</text>
        <dbReference type="Rhea" id="RHEA:10596"/>
        <dbReference type="Rhea" id="RHEA-COMP:10136"/>
        <dbReference type="Rhea" id="RHEA-COMP:20101"/>
        <dbReference type="ChEBI" id="CHEBI:15378"/>
        <dbReference type="ChEBI" id="CHEBI:30616"/>
        <dbReference type="ChEBI" id="CHEBI:46858"/>
        <dbReference type="ChEBI" id="CHEBI:61978"/>
        <dbReference type="ChEBI" id="CHEBI:456216"/>
        <dbReference type="EC" id="2.7.12.2"/>
    </reaction>
</comment>
<evidence type="ECO:0000256" key="2">
    <source>
        <dbReference type="ARBA" id="ARBA00022741"/>
    </source>
</evidence>
<reference evidence="11" key="1">
    <citation type="submission" date="2022-08" db="EMBL/GenBank/DDBJ databases">
        <authorList>
            <person name="Kallberg Y."/>
            <person name="Tangrot J."/>
            <person name="Rosling A."/>
        </authorList>
    </citation>
    <scope>NUCLEOTIDE SEQUENCE</scope>
    <source>
        <strain evidence="11">Wild A</strain>
    </source>
</reference>
<evidence type="ECO:0000256" key="7">
    <source>
        <dbReference type="ARBA" id="ARBA00049014"/>
    </source>
</evidence>
<protein>
    <recommendedName>
        <fullName evidence="6">mitogen-activated protein kinase kinase</fullName>
        <ecNumber evidence="6">2.7.12.2</ecNumber>
    </recommendedName>
</protein>
<dbReference type="InterPro" id="IPR011009">
    <property type="entry name" value="Kinase-like_dom_sf"/>
</dbReference>
<keyword evidence="4" id="KW-0067">ATP-binding</keyword>
<evidence type="ECO:0000256" key="5">
    <source>
        <dbReference type="ARBA" id="ARBA00038035"/>
    </source>
</evidence>
<dbReference type="PROSITE" id="PS50011">
    <property type="entry name" value="PROTEIN_KINASE_DOM"/>
    <property type="match status" value="1"/>
</dbReference>
<dbReference type="GO" id="GO:0004708">
    <property type="term" value="F:MAP kinase kinase activity"/>
    <property type="evidence" value="ECO:0007669"/>
    <property type="project" value="UniProtKB-EC"/>
</dbReference>
<organism evidence="11 12">
    <name type="scientific">Funneliformis geosporum</name>
    <dbReference type="NCBI Taxonomy" id="1117311"/>
    <lineage>
        <taxon>Eukaryota</taxon>
        <taxon>Fungi</taxon>
        <taxon>Fungi incertae sedis</taxon>
        <taxon>Mucoromycota</taxon>
        <taxon>Glomeromycotina</taxon>
        <taxon>Glomeromycetes</taxon>
        <taxon>Glomerales</taxon>
        <taxon>Glomeraceae</taxon>
        <taxon>Funneliformis</taxon>
    </lineage>
</organism>
<comment type="similarity">
    <text evidence="5">Belongs to the protein kinase superfamily. STE Ser/Thr protein kinase family. MAP kinase kinase subfamily.</text>
</comment>